<keyword evidence="2" id="KW-1185">Reference proteome</keyword>
<evidence type="ECO:0000313" key="2">
    <source>
        <dbReference type="Proteomes" id="UP001356095"/>
    </source>
</evidence>
<name>A0ABU7KD55_9ACTN</name>
<protein>
    <recommendedName>
        <fullName evidence="3">MarR family transcriptional regulator</fullName>
    </recommendedName>
</protein>
<evidence type="ECO:0008006" key="3">
    <source>
        <dbReference type="Google" id="ProtNLM"/>
    </source>
</evidence>
<accession>A0ABU7KD55</accession>
<proteinExistence type="predicted"/>
<evidence type="ECO:0000313" key="1">
    <source>
        <dbReference type="EMBL" id="MEE2040161.1"/>
    </source>
</evidence>
<gene>
    <name evidence="1" type="ORF">Q8791_23370</name>
</gene>
<sequence>MDDEPPLTEDDQAWWAALLAEVGPEGAGQIADLLGLDPDDL</sequence>
<organism evidence="1 2">
    <name type="scientific">Nocardiopsis codii</name>
    <dbReference type="NCBI Taxonomy" id="3065942"/>
    <lineage>
        <taxon>Bacteria</taxon>
        <taxon>Bacillati</taxon>
        <taxon>Actinomycetota</taxon>
        <taxon>Actinomycetes</taxon>
        <taxon>Streptosporangiales</taxon>
        <taxon>Nocardiopsidaceae</taxon>
        <taxon>Nocardiopsis</taxon>
    </lineage>
</organism>
<dbReference type="RefSeq" id="WP_330093931.1">
    <property type="nucleotide sequence ID" value="NZ_JAUZMY010000026.1"/>
</dbReference>
<dbReference type="EMBL" id="JAUZMY010000026">
    <property type="protein sequence ID" value="MEE2040161.1"/>
    <property type="molecule type" value="Genomic_DNA"/>
</dbReference>
<reference evidence="1 2" key="1">
    <citation type="submission" date="2023-08" db="EMBL/GenBank/DDBJ databases">
        <authorList>
            <person name="Girao M."/>
            <person name="Carvalho M.F."/>
        </authorList>
    </citation>
    <scope>NUCLEOTIDE SEQUENCE [LARGE SCALE GENOMIC DNA]</scope>
    <source>
        <strain evidence="1 2">CT-R113</strain>
    </source>
</reference>
<comment type="caution">
    <text evidence="1">The sequence shown here is derived from an EMBL/GenBank/DDBJ whole genome shotgun (WGS) entry which is preliminary data.</text>
</comment>
<dbReference type="Proteomes" id="UP001356095">
    <property type="component" value="Unassembled WGS sequence"/>
</dbReference>